<dbReference type="Proteomes" id="UP001594288">
    <property type="component" value="Unassembled WGS sequence"/>
</dbReference>
<dbReference type="InterPro" id="IPR014710">
    <property type="entry name" value="RmlC-like_jellyroll"/>
</dbReference>
<organism evidence="2 3">
    <name type="scientific">Eiseniibacteriota bacterium</name>
    <dbReference type="NCBI Taxonomy" id="2212470"/>
    <lineage>
        <taxon>Bacteria</taxon>
        <taxon>Candidatus Eiseniibacteriota</taxon>
    </lineage>
</organism>
<dbReference type="CDD" id="cd06121">
    <property type="entry name" value="cupin_YML079wp"/>
    <property type="match status" value="1"/>
</dbReference>
<dbReference type="EMBL" id="JBHPEI010000013">
    <property type="protein sequence ID" value="MFC1799564.1"/>
    <property type="molecule type" value="Genomic_DNA"/>
</dbReference>
<dbReference type="PANTHER" id="PTHR33387">
    <property type="entry name" value="RMLC-LIKE JELLY ROLL FOLD PROTEIN"/>
    <property type="match status" value="1"/>
</dbReference>
<dbReference type="InterPro" id="IPR011051">
    <property type="entry name" value="RmlC_Cupin_sf"/>
</dbReference>
<dbReference type="SUPFAM" id="SSF51182">
    <property type="entry name" value="RmlC-like cupins"/>
    <property type="match status" value="1"/>
</dbReference>
<proteinExistence type="predicted"/>
<dbReference type="Pfam" id="PF06172">
    <property type="entry name" value="Cupin_5"/>
    <property type="match status" value="1"/>
</dbReference>
<gene>
    <name evidence="2" type="ORF">ACFL2Z_01465</name>
</gene>
<evidence type="ECO:0000313" key="2">
    <source>
        <dbReference type="EMBL" id="MFC1799564.1"/>
    </source>
</evidence>
<evidence type="ECO:0000259" key="1">
    <source>
        <dbReference type="Pfam" id="PF06172"/>
    </source>
</evidence>
<dbReference type="PANTHER" id="PTHR33387:SF3">
    <property type="entry name" value="DUF985 DOMAIN-CONTAINING PROTEIN"/>
    <property type="match status" value="1"/>
</dbReference>
<reference evidence="2 3" key="1">
    <citation type="submission" date="2024-09" db="EMBL/GenBank/DDBJ databases">
        <authorList>
            <person name="D'Angelo T."/>
        </authorList>
    </citation>
    <scope>NUCLEOTIDE SEQUENCE [LARGE SCALE GENOMIC DNA]</scope>
    <source>
        <strain evidence="2">SAG AM-311-F02</strain>
    </source>
</reference>
<sequence length="166" mass="17919">MDVSEIKKKLGLKPLMDEGGYFSETYRSGLRIPGGTPAGSAAGGRSLATAIYYLLTPETFSALHRLASDEIYHFYLGDPVEMLLLDPDGSSDTVVIGSNMLQDMRLQTVVPAGVWQGSRLMPGGEFALMGTTMAPGFDPADFELGGREELVGRYPEARDLIIGLTR</sequence>
<accession>A0ABV6YNT1</accession>
<protein>
    <submittedName>
        <fullName evidence="2">Cupin domain-containing protein</fullName>
    </submittedName>
</protein>
<comment type="caution">
    <text evidence="2">The sequence shown here is derived from an EMBL/GenBank/DDBJ whole genome shotgun (WGS) entry which is preliminary data.</text>
</comment>
<dbReference type="InterPro" id="IPR009327">
    <property type="entry name" value="Cupin_DUF985"/>
</dbReference>
<keyword evidence="3" id="KW-1185">Reference proteome</keyword>
<evidence type="ECO:0000313" key="3">
    <source>
        <dbReference type="Proteomes" id="UP001594288"/>
    </source>
</evidence>
<feature type="domain" description="DUF985" evidence="1">
    <location>
        <begin position="6"/>
        <end position="144"/>
    </location>
</feature>
<name>A0ABV6YNT1_UNCEI</name>
<dbReference type="InterPro" id="IPR039935">
    <property type="entry name" value="YML079W-like"/>
</dbReference>
<dbReference type="Gene3D" id="2.60.120.10">
    <property type="entry name" value="Jelly Rolls"/>
    <property type="match status" value="1"/>
</dbReference>